<dbReference type="RefSeq" id="WP_434029941.1">
    <property type="nucleotide sequence ID" value="NZ_BNBA01000038.1"/>
</dbReference>
<gene>
    <name evidence="2" type="ORF">GCM10009090_33920</name>
</gene>
<dbReference type="EMBL" id="BNBA01000038">
    <property type="protein sequence ID" value="GHH59594.1"/>
    <property type="molecule type" value="Genomic_DNA"/>
</dbReference>
<dbReference type="AlphaFoldDB" id="A0A919FB64"/>
<proteinExistence type="predicted"/>
<dbReference type="InterPro" id="IPR009339">
    <property type="entry name" value="DUF998"/>
</dbReference>
<evidence type="ECO:0000313" key="3">
    <source>
        <dbReference type="Proteomes" id="UP000623958"/>
    </source>
</evidence>
<keyword evidence="1" id="KW-0812">Transmembrane</keyword>
<feature type="transmembrane region" description="Helical" evidence="1">
    <location>
        <begin position="150"/>
        <end position="169"/>
    </location>
</feature>
<comment type="caution">
    <text evidence="2">The sequence shown here is derived from an EMBL/GenBank/DDBJ whole genome shotgun (WGS) entry which is preliminary data.</text>
</comment>
<keyword evidence="1" id="KW-1133">Transmembrane helix</keyword>
<name>A0A919FB64_9XANT</name>
<keyword evidence="3" id="KW-1185">Reference proteome</keyword>
<evidence type="ECO:0000313" key="2">
    <source>
        <dbReference type="EMBL" id="GHH59594.1"/>
    </source>
</evidence>
<keyword evidence="1" id="KW-0472">Membrane</keyword>
<sequence>MSNVVKWGRWAAALVPVSLVVAVAGFGAALPGYSQWRHPVALLGATGIPHASAFCVLGFVLPGLLAFAAVPGLLAGSRDKLQRIGLQLAMLSGIAFCGLGLFPLDPTDLDSRSSQFHATAWLLWALAFVPGAGMLGLWLRQQPGGRLPGALCLAAAAALALLSFLPPGPWLPAPLAQRLAFLAWALWWPLASWTWPRARGTAL</sequence>
<feature type="transmembrane region" description="Helical" evidence="1">
    <location>
        <begin position="86"/>
        <end position="104"/>
    </location>
</feature>
<reference evidence="2" key="1">
    <citation type="journal article" date="2014" name="Int. J. Syst. Evol. Microbiol.">
        <title>Complete genome sequence of Corynebacterium casei LMG S-19264T (=DSM 44701T), isolated from a smear-ripened cheese.</title>
        <authorList>
            <consortium name="US DOE Joint Genome Institute (JGI-PGF)"/>
            <person name="Walter F."/>
            <person name="Albersmeier A."/>
            <person name="Kalinowski J."/>
            <person name="Ruckert C."/>
        </authorList>
    </citation>
    <scope>NUCLEOTIDE SEQUENCE</scope>
    <source>
        <strain evidence="2">JCM 13306</strain>
    </source>
</reference>
<evidence type="ECO:0000256" key="1">
    <source>
        <dbReference type="SAM" id="Phobius"/>
    </source>
</evidence>
<reference evidence="2" key="2">
    <citation type="submission" date="2020-09" db="EMBL/GenBank/DDBJ databases">
        <authorList>
            <person name="Sun Q."/>
            <person name="Ohkuma M."/>
        </authorList>
    </citation>
    <scope>NUCLEOTIDE SEQUENCE</scope>
    <source>
        <strain evidence="2">JCM 13306</strain>
    </source>
</reference>
<dbReference type="Pfam" id="PF06197">
    <property type="entry name" value="DUF998"/>
    <property type="match status" value="1"/>
</dbReference>
<feature type="transmembrane region" description="Helical" evidence="1">
    <location>
        <begin position="51"/>
        <end position="74"/>
    </location>
</feature>
<dbReference type="Proteomes" id="UP000623958">
    <property type="component" value="Unassembled WGS sequence"/>
</dbReference>
<accession>A0A919FB64</accession>
<organism evidence="2 3">
    <name type="scientific">Xanthomonas boreopolis</name>
    <dbReference type="NCBI Taxonomy" id="86183"/>
    <lineage>
        <taxon>Bacteria</taxon>
        <taxon>Pseudomonadati</taxon>
        <taxon>Pseudomonadota</taxon>
        <taxon>Gammaproteobacteria</taxon>
        <taxon>Lysobacterales</taxon>
        <taxon>Lysobacteraceae</taxon>
        <taxon>Xanthomonas</taxon>
    </lineage>
</organism>
<protein>
    <submittedName>
        <fullName evidence="2">Membrane protein</fullName>
    </submittedName>
</protein>
<feature type="transmembrane region" description="Helical" evidence="1">
    <location>
        <begin position="116"/>
        <end position="138"/>
    </location>
</feature>